<evidence type="ECO:0000313" key="3">
    <source>
        <dbReference type="Proteomes" id="UP000001940"/>
    </source>
</evidence>
<keyword evidence="3" id="KW-1185">Reference proteome</keyword>
<dbReference type="InParanoid" id="D3KFV1"/>
<gene>
    <name evidence="2" type="ORF">CELE_K08D8.7</name>
    <name evidence="2 4" type="ORF">K08D8.7</name>
</gene>
<dbReference type="EMBL" id="BX284604">
    <property type="protein sequence ID" value="CBJ25088.1"/>
    <property type="molecule type" value="Genomic_DNA"/>
</dbReference>
<dbReference type="Proteomes" id="UP000001940">
    <property type="component" value="Chromosome IV"/>
</dbReference>
<dbReference type="AGR" id="WB:WBGene00185092"/>
<dbReference type="KEGG" id="cel:CELE_K08D8.7"/>
<keyword evidence="1" id="KW-0812">Transmembrane</keyword>
<dbReference type="SMR" id="D3KFV1"/>
<dbReference type="PaxDb" id="6239-K08D8.7a"/>
<dbReference type="CTD" id="13198725"/>
<name>D3KFV1_CAEEL</name>
<evidence type="ECO:0000256" key="1">
    <source>
        <dbReference type="SAM" id="Phobius"/>
    </source>
</evidence>
<reference evidence="2 3" key="1">
    <citation type="journal article" date="1998" name="Science">
        <title>Genome sequence of the nematode C. elegans: a platform for investigating biology.</title>
        <authorList>
            <consortium name="The C. elegans sequencing consortium"/>
            <person name="Sulson J.E."/>
            <person name="Waterston R."/>
        </authorList>
    </citation>
    <scope>NUCLEOTIDE SEQUENCE [LARGE SCALE GENOMIC DNA]</scope>
    <source>
        <strain evidence="2 3">Bristol N2</strain>
    </source>
</reference>
<evidence type="ECO:0000313" key="2">
    <source>
        <dbReference type="EMBL" id="CBJ25088.1"/>
    </source>
</evidence>
<feature type="transmembrane region" description="Helical" evidence="1">
    <location>
        <begin position="103"/>
        <end position="122"/>
    </location>
</feature>
<dbReference type="GeneID" id="13198725"/>
<keyword evidence="1" id="KW-1133">Transmembrane helix</keyword>
<sequence>MTSQPTSSNTPTIPLRLDAPPEYAKLSPQIHTVPALPPAYTEASGIVDYSPMHPVVPQVRAASQNDLSIESIEDLSIESIEDRRIRRAQRVQRAESRLPKSRWTLWFFVGLFIIIVIIIFLAV</sequence>
<dbReference type="Bgee" id="WBGene00185092">
    <property type="expression patterns" value="Expressed in larva and 2 other cell types or tissues"/>
</dbReference>
<dbReference type="WormBase" id="K08D8.7a">
    <property type="protein sequence ID" value="CE44514"/>
    <property type="gene ID" value="WBGene00185092"/>
</dbReference>
<dbReference type="AlphaFoldDB" id="D3KFV1"/>
<organism evidence="2 3">
    <name type="scientific">Caenorhabditis elegans</name>
    <dbReference type="NCBI Taxonomy" id="6239"/>
    <lineage>
        <taxon>Eukaryota</taxon>
        <taxon>Metazoa</taxon>
        <taxon>Ecdysozoa</taxon>
        <taxon>Nematoda</taxon>
        <taxon>Chromadorea</taxon>
        <taxon>Rhabditida</taxon>
        <taxon>Rhabditina</taxon>
        <taxon>Rhabditomorpha</taxon>
        <taxon>Rhabditoidea</taxon>
        <taxon>Rhabditidae</taxon>
        <taxon>Peloderinae</taxon>
        <taxon>Caenorhabditis</taxon>
    </lineage>
</organism>
<keyword evidence="1" id="KW-0472">Membrane</keyword>
<evidence type="ECO:0000313" key="4">
    <source>
        <dbReference type="WormBase" id="K08D8.7a"/>
    </source>
</evidence>
<dbReference type="HOGENOM" id="CLU_2017266_0_0_1"/>
<dbReference type="RefSeq" id="NP_001255684.1">
    <property type="nucleotide sequence ID" value="NM_001268755.1"/>
</dbReference>
<accession>D3KFV1</accession>
<protein>
    <submittedName>
        <fullName evidence="2">Membrane protein US8A</fullName>
    </submittedName>
</protein>
<proteinExistence type="predicted"/>